<evidence type="ECO:0000256" key="4">
    <source>
        <dbReference type="ARBA" id="ARBA00022840"/>
    </source>
</evidence>
<dbReference type="GO" id="GO:0005524">
    <property type="term" value="F:ATP binding"/>
    <property type="evidence" value="ECO:0007669"/>
    <property type="project" value="UniProtKB-KW"/>
</dbReference>
<gene>
    <name evidence="7" type="ORF">UFOPK1795_00090</name>
</gene>
<sequence length="234" mass="25097">MNALSVTNLHVKINESHILHGVTFDVPAHKVTALLGRNGVGKSTTLKGILGLYPGTGSVKLNGREIIGVPTYKIVQSGIAYVPEDREIFSSLSVRENLALASRSKDNGAAFATIFELFPELDTRAAQLAGSLSGGQQQMVAIARSLLNKNEVLLIDEPTKGLAPKLVTEVANALTKVAHETTMLLVEQNLALVKRIAHHVVVMDQGRVVFQGGPENLNDPDWVHQMLGVSGGRK</sequence>
<dbReference type="SUPFAM" id="SSF52540">
    <property type="entry name" value="P-loop containing nucleoside triphosphate hydrolases"/>
    <property type="match status" value="1"/>
</dbReference>
<dbReference type="InterPro" id="IPR003593">
    <property type="entry name" value="AAA+_ATPase"/>
</dbReference>
<evidence type="ECO:0000256" key="2">
    <source>
        <dbReference type="ARBA" id="ARBA00022448"/>
    </source>
</evidence>
<evidence type="ECO:0000259" key="6">
    <source>
        <dbReference type="PROSITE" id="PS50893"/>
    </source>
</evidence>
<dbReference type="InterPro" id="IPR017871">
    <property type="entry name" value="ABC_transporter-like_CS"/>
</dbReference>
<dbReference type="Gene3D" id="3.40.50.300">
    <property type="entry name" value="P-loop containing nucleotide triphosphate hydrolases"/>
    <property type="match status" value="1"/>
</dbReference>
<dbReference type="InterPro" id="IPR052156">
    <property type="entry name" value="BCAA_Transport_ATP-bd_LivF"/>
</dbReference>
<dbReference type="PROSITE" id="PS50893">
    <property type="entry name" value="ABC_TRANSPORTER_2"/>
    <property type="match status" value="1"/>
</dbReference>
<proteinExistence type="inferred from homology"/>
<comment type="similarity">
    <text evidence="1">Belongs to the ABC transporter superfamily.</text>
</comment>
<keyword evidence="5" id="KW-0029">Amino-acid transport</keyword>
<evidence type="ECO:0000256" key="3">
    <source>
        <dbReference type="ARBA" id="ARBA00022741"/>
    </source>
</evidence>
<feature type="domain" description="ABC transporter" evidence="6">
    <location>
        <begin position="4"/>
        <end position="230"/>
    </location>
</feature>
<evidence type="ECO:0000256" key="5">
    <source>
        <dbReference type="ARBA" id="ARBA00022970"/>
    </source>
</evidence>
<dbReference type="Pfam" id="PF00005">
    <property type="entry name" value="ABC_tran"/>
    <property type="match status" value="1"/>
</dbReference>
<dbReference type="CDD" id="cd03224">
    <property type="entry name" value="ABC_TM1139_LivF_branched"/>
    <property type="match status" value="1"/>
</dbReference>
<keyword evidence="4" id="KW-0067">ATP-binding</keyword>
<dbReference type="InterPro" id="IPR027417">
    <property type="entry name" value="P-loop_NTPase"/>
</dbReference>
<dbReference type="GO" id="GO:0015807">
    <property type="term" value="P:L-amino acid transport"/>
    <property type="evidence" value="ECO:0007669"/>
    <property type="project" value="TreeGrafter"/>
</dbReference>
<dbReference type="PANTHER" id="PTHR43820">
    <property type="entry name" value="HIGH-AFFINITY BRANCHED-CHAIN AMINO ACID TRANSPORT ATP-BINDING PROTEIN LIVF"/>
    <property type="match status" value="1"/>
</dbReference>
<accession>A0A6J6F9P0</accession>
<name>A0A6J6F9P0_9ZZZZ</name>
<organism evidence="7">
    <name type="scientific">freshwater metagenome</name>
    <dbReference type="NCBI Taxonomy" id="449393"/>
    <lineage>
        <taxon>unclassified sequences</taxon>
        <taxon>metagenomes</taxon>
        <taxon>ecological metagenomes</taxon>
    </lineage>
</organism>
<dbReference type="PROSITE" id="PS00211">
    <property type="entry name" value="ABC_TRANSPORTER_1"/>
    <property type="match status" value="1"/>
</dbReference>
<dbReference type="GO" id="GO:0016887">
    <property type="term" value="F:ATP hydrolysis activity"/>
    <property type="evidence" value="ECO:0007669"/>
    <property type="project" value="InterPro"/>
</dbReference>
<keyword evidence="3" id="KW-0547">Nucleotide-binding</keyword>
<keyword evidence="2" id="KW-0813">Transport</keyword>
<dbReference type="PANTHER" id="PTHR43820:SF2">
    <property type="entry name" value="ABC TRANSPORTER ATP-BINDING PROTEIN"/>
    <property type="match status" value="1"/>
</dbReference>
<dbReference type="EMBL" id="CAEZUG010000002">
    <property type="protein sequence ID" value="CAB4583893.1"/>
    <property type="molecule type" value="Genomic_DNA"/>
</dbReference>
<evidence type="ECO:0000313" key="7">
    <source>
        <dbReference type="EMBL" id="CAB4583893.1"/>
    </source>
</evidence>
<evidence type="ECO:0000256" key="1">
    <source>
        <dbReference type="ARBA" id="ARBA00005417"/>
    </source>
</evidence>
<reference evidence="7" key="1">
    <citation type="submission" date="2020-05" db="EMBL/GenBank/DDBJ databases">
        <authorList>
            <person name="Chiriac C."/>
            <person name="Salcher M."/>
            <person name="Ghai R."/>
            <person name="Kavagutti S V."/>
        </authorList>
    </citation>
    <scope>NUCLEOTIDE SEQUENCE</scope>
</reference>
<dbReference type="InterPro" id="IPR003439">
    <property type="entry name" value="ABC_transporter-like_ATP-bd"/>
</dbReference>
<protein>
    <submittedName>
        <fullName evidence="7">Unannotated protein</fullName>
    </submittedName>
</protein>
<dbReference type="SMART" id="SM00382">
    <property type="entry name" value="AAA"/>
    <property type="match status" value="1"/>
</dbReference>
<dbReference type="GO" id="GO:0015658">
    <property type="term" value="F:branched-chain amino acid transmembrane transporter activity"/>
    <property type="evidence" value="ECO:0007669"/>
    <property type="project" value="TreeGrafter"/>
</dbReference>
<dbReference type="AlphaFoldDB" id="A0A6J6F9P0"/>